<evidence type="ECO:0000313" key="3">
    <source>
        <dbReference type="EMBL" id="MFE8700339.1"/>
    </source>
</evidence>
<evidence type="ECO:0000256" key="1">
    <source>
        <dbReference type="ARBA" id="ARBA00022801"/>
    </source>
</evidence>
<comment type="caution">
    <text evidence="3">The sequence shown here is derived from an EMBL/GenBank/DDBJ whole genome shotgun (WGS) entry which is preliminary data.</text>
</comment>
<evidence type="ECO:0000313" key="4">
    <source>
        <dbReference type="Proteomes" id="UP001601059"/>
    </source>
</evidence>
<gene>
    <name evidence="3" type="ORF">ACFYKX_06930</name>
</gene>
<protein>
    <submittedName>
        <fullName evidence="3">Alpha/beta fold hydrolase</fullName>
    </submittedName>
</protein>
<dbReference type="InterPro" id="IPR001375">
    <property type="entry name" value="Peptidase_S9_cat"/>
</dbReference>
<dbReference type="RefSeq" id="WP_389359417.1">
    <property type="nucleotide sequence ID" value="NZ_JBIACK010000002.1"/>
</dbReference>
<dbReference type="InterPro" id="IPR029058">
    <property type="entry name" value="AB_hydrolase_fold"/>
</dbReference>
<dbReference type="GO" id="GO:0016787">
    <property type="term" value="F:hydrolase activity"/>
    <property type="evidence" value="ECO:0007669"/>
    <property type="project" value="UniProtKB-KW"/>
</dbReference>
<sequence length="262" mass="29999">MIVVKNEKIGSVPTLHLAPQNQLHGKLPLIMFVHGFTSAKEHNLHYAYLLAEKGFRVVLPEALHHGERSVGLSDHDLNIRFWEIVLTMIDDLDIIKSSLEEENLIDSENIGLAGTSMGGITTLGALTKYPWIKAAVSLMGMPYYEKFALWQISELKKHGVSLPLAQEELDTLFGKLRTLDLSLQPEKLENRPLLFWHGKKDTVVPYSYTYQFYESIRPSYDKNPENLYFISDEHADHKVSREGVLKTVEWFEKHLSMIHITT</sequence>
<organism evidence="3 4">
    <name type="scientific">Cytobacillus spartinae</name>
    <dbReference type="NCBI Taxonomy" id="3299023"/>
    <lineage>
        <taxon>Bacteria</taxon>
        <taxon>Bacillati</taxon>
        <taxon>Bacillota</taxon>
        <taxon>Bacilli</taxon>
        <taxon>Bacillales</taxon>
        <taxon>Bacillaceae</taxon>
        <taxon>Cytobacillus</taxon>
    </lineage>
</organism>
<reference evidence="3 4" key="1">
    <citation type="submission" date="2024-08" db="EMBL/GenBank/DDBJ databases">
        <title>Two novel Cytobacillus novel species.</title>
        <authorList>
            <person name="Liu G."/>
        </authorList>
    </citation>
    <scope>NUCLEOTIDE SEQUENCE [LARGE SCALE GENOMIC DNA]</scope>
    <source>
        <strain evidence="3 4">FJAT-54145</strain>
    </source>
</reference>
<name>A0ABW6K856_9BACI</name>
<dbReference type="Gene3D" id="3.40.50.1820">
    <property type="entry name" value="alpha/beta hydrolase"/>
    <property type="match status" value="1"/>
</dbReference>
<dbReference type="PANTHER" id="PTHR22946:SF9">
    <property type="entry name" value="POLYKETIDE TRANSFERASE AF380"/>
    <property type="match status" value="1"/>
</dbReference>
<dbReference type="PANTHER" id="PTHR22946">
    <property type="entry name" value="DIENELACTONE HYDROLASE DOMAIN-CONTAINING PROTEIN-RELATED"/>
    <property type="match status" value="1"/>
</dbReference>
<dbReference type="Pfam" id="PF00326">
    <property type="entry name" value="Peptidase_S9"/>
    <property type="match status" value="1"/>
</dbReference>
<dbReference type="InterPro" id="IPR050261">
    <property type="entry name" value="FrsA_esterase"/>
</dbReference>
<keyword evidence="4" id="KW-1185">Reference proteome</keyword>
<accession>A0ABW6K856</accession>
<dbReference type="SUPFAM" id="SSF53474">
    <property type="entry name" value="alpha/beta-Hydrolases"/>
    <property type="match status" value="1"/>
</dbReference>
<proteinExistence type="predicted"/>
<dbReference type="Proteomes" id="UP001601059">
    <property type="component" value="Unassembled WGS sequence"/>
</dbReference>
<evidence type="ECO:0000259" key="2">
    <source>
        <dbReference type="Pfam" id="PF00326"/>
    </source>
</evidence>
<dbReference type="EMBL" id="JBIACK010000002">
    <property type="protein sequence ID" value="MFE8700339.1"/>
    <property type="molecule type" value="Genomic_DNA"/>
</dbReference>
<keyword evidence="1 3" id="KW-0378">Hydrolase</keyword>
<feature type="domain" description="Peptidase S9 prolyl oligopeptidase catalytic" evidence="2">
    <location>
        <begin position="90"/>
        <end position="256"/>
    </location>
</feature>